<feature type="non-terminal residue" evidence="1">
    <location>
        <position position="86"/>
    </location>
</feature>
<name>A0AAE0LIT2_9CHLO</name>
<reference evidence="1 2" key="1">
    <citation type="journal article" date="2015" name="Genome Biol. Evol.">
        <title>Comparative Genomics of a Bacterivorous Green Alga Reveals Evolutionary Causalities and Consequences of Phago-Mixotrophic Mode of Nutrition.</title>
        <authorList>
            <person name="Burns J.A."/>
            <person name="Paasch A."/>
            <person name="Narechania A."/>
            <person name="Kim E."/>
        </authorList>
    </citation>
    <scope>NUCLEOTIDE SEQUENCE [LARGE SCALE GENOMIC DNA]</scope>
    <source>
        <strain evidence="1 2">PLY_AMNH</strain>
    </source>
</reference>
<dbReference type="EMBL" id="LGRX02001292">
    <property type="protein sequence ID" value="KAK3286385.1"/>
    <property type="molecule type" value="Genomic_DNA"/>
</dbReference>
<evidence type="ECO:0000313" key="1">
    <source>
        <dbReference type="EMBL" id="KAK3286385.1"/>
    </source>
</evidence>
<comment type="caution">
    <text evidence="1">The sequence shown here is derived from an EMBL/GenBank/DDBJ whole genome shotgun (WGS) entry which is preliminary data.</text>
</comment>
<accession>A0AAE0LIT2</accession>
<gene>
    <name evidence="1" type="ORF">CYMTET_6055</name>
</gene>
<evidence type="ECO:0000313" key="2">
    <source>
        <dbReference type="Proteomes" id="UP001190700"/>
    </source>
</evidence>
<dbReference type="Proteomes" id="UP001190700">
    <property type="component" value="Unassembled WGS sequence"/>
</dbReference>
<organism evidence="1 2">
    <name type="scientific">Cymbomonas tetramitiformis</name>
    <dbReference type="NCBI Taxonomy" id="36881"/>
    <lineage>
        <taxon>Eukaryota</taxon>
        <taxon>Viridiplantae</taxon>
        <taxon>Chlorophyta</taxon>
        <taxon>Pyramimonadophyceae</taxon>
        <taxon>Pyramimonadales</taxon>
        <taxon>Pyramimonadaceae</taxon>
        <taxon>Cymbomonas</taxon>
    </lineage>
</organism>
<proteinExistence type="predicted"/>
<sequence>MQSFGICCHLTVPVNTYSTKRHLLEGYTDERLGDSECGEMQLLGGEKFRSVQRRGGGYRLIRLVVRNDASYDESCARGAPPGGSLA</sequence>
<dbReference type="AlphaFoldDB" id="A0AAE0LIT2"/>
<protein>
    <submittedName>
        <fullName evidence="1">Uncharacterized protein</fullName>
    </submittedName>
</protein>
<keyword evidence="2" id="KW-1185">Reference proteome</keyword>